<keyword evidence="1" id="KW-1133">Transmembrane helix</keyword>
<keyword evidence="3" id="KW-1185">Reference proteome</keyword>
<evidence type="ECO:0000256" key="1">
    <source>
        <dbReference type="SAM" id="Phobius"/>
    </source>
</evidence>
<comment type="caution">
    <text evidence="2">The sequence shown here is derived from an EMBL/GenBank/DDBJ whole genome shotgun (WGS) entry which is preliminary data.</text>
</comment>
<feature type="transmembrane region" description="Helical" evidence="1">
    <location>
        <begin position="77"/>
        <end position="96"/>
    </location>
</feature>
<feature type="transmembrane region" description="Helical" evidence="1">
    <location>
        <begin position="103"/>
        <end position="121"/>
    </location>
</feature>
<keyword evidence="1" id="KW-0472">Membrane</keyword>
<keyword evidence="1" id="KW-0812">Transmembrane</keyword>
<evidence type="ECO:0000313" key="3">
    <source>
        <dbReference type="Proteomes" id="UP001067235"/>
    </source>
</evidence>
<dbReference type="RefSeq" id="WP_301571775.1">
    <property type="nucleotide sequence ID" value="NZ_JAPWIE010000004.1"/>
</dbReference>
<proteinExistence type="predicted"/>
<sequence>MSTINVSEKGLGTINRLGPVVASALAAVLVLLSFALGRLYVPADASDASQAVTLDFGDFKSMIESGAAPSTGLQEIYFGWLAWVLAILAIGASLLSSALLQRATAIVAVISAVAALLASVFGTKGQLTWAQYIEQGTNLRIGSYFAFLGYFLIIATGVVVARRRGRQ</sequence>
<evidence type="ECO:0000313" key="2">
    <source>
        <dbReference type="EMBL" id="MCZ4551050.1"/>
    </source>
</evidence>
<feature type="transmembrane region" description="Helical" evidence="1">
    <location>
        <begin position="20"/>
        <end position="41"/>
    </location>
</feature>
<gene>
    <name evidence="2" type="ORF">O4213_13750</name>
</gene>
<reference evidence="2" key="1">
    <citation type="submission" date="2022-12" db="EMBL/GenBank/DDBJ databases">
        <authorList>
            <person name="Krivoruchko A.V."/>
            <person name="Elkin A."/>
        </authorList>
    </citation>
    <scope>NUCLEOTIDE SEQUENCE</scope>
    <source>
        <strain evidence="2">IEGM 1388</strain>
    </source>
</reference>
<name>A0ABT4MWJ3_GORRU</name>
<organism evidence="2 3">
    <name type="scientific">Gordonia rubripertincta</name>
    <name type="common">Rhodococcus corallinus</name>
    <dbReference type="NCBI Taxonomy" id="36822"/>
    <lineage>
        <taxon>Bacteria</taxon>
        <taxon>Bacillati</taxon>
        <taxon>Actinomycetota</taxon>
        <taxon>Actinomycetes</taxon>
        <taxon>Mycobacteriales</taxon>
        <taxon>Gordoniaceae</taxon>
        <taxon>Gordonia</taxon>
    </lineage>
</organism>
<dbReference type="EMBL" id="JAPWIE010000004">
    <property type="protein sequence ID" value="MCZ4551050.1"/>
    <property type="molecule type" value="Genomic_DNA"/>
</dbReference>
<dbReference type="Proteomes" id="UP001067235">
    <property type="component" value="Unassembled WGS sequence"/>
</dbReference>
<accession>A0ABT4MWJ3</accession>
<protein>
    <submittedName>
        <fullName evidence="2">Uncharacterized protein</fullName>
    </submittedName>
</protein>
<feature type="transmembrane region" description="Helical" evidence="1">
    <location>
        <begin position="141"/>
        <end position="161"/>
    </location>
</feature>